<evidence type="ECO:0000259" key="2">
    <source>
        <dbReference type="Pfam" id="PF03749"/>
    </source>
</evidence>
<dbReference type="PANTHER" id="PTHR30545">
    <property type="entry name" value="SUGAR FERMENTATION STIMULATION PROTEIN A"/>
    <property type="match status" value="1"/>
</dbReference>
<dbReference type="InterPro" id="IPR041465">
    <property type="entry name" value="SfsA_N"/>
</dbReference>
<evidence type="ECO:0000256" key="1">
    <source>
        <dbReference type="HAMAP-Rule" id="MF_00095"/>
    </source>
</evidence>
<dbReference type="OrthoDB" id="9802365at2"/>
<dbReference type="Proteomes" id="UP000214588">
    <property type="component" value="Unassembled WGS sequence"/>
</dbReference>
<organism evidence="4 5">
    <name type="scientific">Natranaerobius trueperi</name>
    <dbReference type="NCBI Taxonomy" id="759412"/>
    <lineage>
        <taxon>Bacteria</taxon>
        <taxon>Bacillati</taxon>
        <taxon>Bacillota</taxon>
        <taxon>Clostridia</taxon>
        <taxon>Natranaerobiales</taxon>
        <taxon>Natranaerobiaceae</taxon>
        <taxon>Natranaerobius</taxon>
    </lineage>
</organism>
<keyword evidence="5" id="KW-1185">Reference proteome</keyword>
<dbReference type="Gene3D" id="3.40.1350.60">
    <property type="match status" value="1"/>
</dbReference>
<dbReference type="InterPro" id="IPR005224">
    <property type="entry name" value="SfsA"/>
</dbReference>
<proteinExistence type="inferred from homology"/>
<dbReference type="HAMAP" id="MF_00095">
    <property type="entry name" value="SfsA"/>
    <property type="match status" value="1"/>
</dbReference>
<reference evidence="4 5" key="1">
    <citation type="submission" date="2017-06" db="EMBL/GenBank/DDBJ databases">
        <title>Draft Genome Sequence of Natranaerobius trueperi halophilic, alkalithermophilic bacteria from soda lakes.</title>
        <authorList>
            <person name="Zhao B."/>
        </authorList>
    </citation>
    <scope>NUCLEOTIDE SEQUENCE [LARGE SCALE GENOMIC DNA]</scope>
    <source>
        <strain evidence="4 5">DSM 18760</strain>
    </source>
</reference>
<evidence type="ECO:0000313" key="4">
    <source>
        <dbReference type="EMBL" id="OWZ84920.1"/>
    </source>
</evidence>
<dbReference type="EMBL" id="NIQC01000001">
    <property type="protein sequence ID" value="OWZ84920.1"/>
    <property type="molecule type" value="Genomic_DNA"/>
</dbReference>
<dbReference type="PANTHER" id="PTHR30545:SF2">
    <property type="entry name" value="SUGAR FERMENTATION STIMULATION PROTEIN A"/>
    <property type="match status" value="1"/>
</dbReference>
<name>A0A226C3D4_9FIRM</name>
<dbReference type="AlphaFoldDB" id="A0A226C3D4"/>
<dbReference type="Pfam" id="PF03749">
    <property type="entry name" value="SfsA"/>
    <property type="match status" value="1"/>
</dbReference>
<evidence type="ECO:0000259" key="3">
    <source>
        <dbReference type="Pfam" id="PF17746"/>
    </source>
</evidence>
<dbReference type="RefSeq" id="WP_089022344.1">
    <property type="nucleotide sequence ID" value="NZ_NIQC01000001.1"/>
</dbReference>
<dbReference type="CDD" id="cd22359">
    <property type="entry name" value="SfsA-like_bacterial"/>
    <property type="match status" value="1"/>
</dbReference>
<protein>
    <recommendedName>
        <fullName evidence="1">Sugar fermentation stimulation protein homolog</fullName>
    </recommendedName>
</protein>
<dbReference type="NCBIfam" id="TIGR00230">
    <property type="entry name" value="sfsA"/>
    <property type="match status" value="1"/>
</dbReference>
<comment type="caution">
    <text evidence="4">The sequence shown here is derived from an EMBL/GenBank/DDBJ whole genome shotgun (WGS) entry which is preliminary data.</text>
</comment>
<dbReference type="InterPro" id="IPR040452">
    <property type="entry name" value="SfsA_C"/>
</dbReference>
<gene>
    <name evidence="1 4" type="primary">sfsA</name>
    <name evidence="4" type="ORF">CDO51_00505</name>
</gene>
<feature type="domain" description="SfsA N-terminal OB" evidence="3">
    <location>
        <begin position="14"/>
        <end position="79"/>
    </location>
</feature>
<feature type="domain" description="Sugar fermentation stimulation protein C-terminal" evidence="2">
    <location>
        <begin position="83"/>
        <end position="222"/>
    </location>
</feature>
<sequence>MIYEFPSLVTGEFVKRKNRFVAEVKVAGNKELCHVPNSGRMKELLLEGSKVMLRHHPHTNRKTSYDLYLVQYEGFWVSIDSRLPNKLVEHMVENSIFPKESSISSNTSVISKEPKYGSGRFDLKLTNKVNDIFVECKSVTLVEDGQALFPDAPTKRGKRHLFELVESVKEGYKALIIFLVQRDDAKFFSPNWEMDRDFSNALVYAKDNGVKVESYSFRVTTEGLYYCNPLFVKLD</sequence>
<evidence type="ECO:0000313" key="5">
    <source>
        <dbReference type="Proteomes" id="UP000214588"/>
    </source>
</evidence>
<accession>A0A226C3D4</accession>
<dbReference type="Pfam" id="PF17746">
    <property type="entry name" value="SfsA_N"/>
    <property type="match status" value="1"/>
</dbReference>
<comment type="similarity">
    <text evidence="1">Belongs to the SfsA family.</text>
</comment>
<dbReference type="GO" id="GO:0003677">
    <property type="term" value="F:DNA binding"/>
    <property type="evidence" value="ECO:0007669"/>
    <property type="project" value="InterPro"/>
</dbReference>
<dbReference type="Gene3D" id="2.40.50.580">
    <property type="match status" value="1"/>
</dbReference>